<proteinExistence type="predicted"/>
<organism evidence="1">
    <name type="scientific">viral metagenome</name>
    <dbReference type="NCBI Taxonomy" id="1070528"/>
    <lineage>
        <taxon>unclassified sequences</taxon>
        <taxon>metagenomes</taxon>
        <taxon>organismal metagenomes</taxon>
    </lineage>
</organism>
<dbReference type="AlphaFoldDB" id="A0A6M3JK79"/>
<dbReference type="EMBL" id="MT141775">
    <property type="protein sequence ID" value="QJA70230.1"/>
    <property type="molecule type" value="Genomic_DNA"/>
</dbReference>
<reference evidence="1" key="1">
    <citation type="submission" date="2020-03" db="EMBL/GenBank/DDBJ databases">
        <title>The deep terrestrial virosphere.</title>
        <authorList>
            <person name="Holmfeldt K."/>
            <person name="Nilsson E."/>
            <person name="Simone D."/>
            <person name="Lopez-Fernandez M."/>
            <person name="Wu X."/>
            <person name="de Brujin I."/>
            <person name="Lundin D."/>
            <person name="Andersson A."/>
            <person name="Bertilsson S."/>
            <person name="Dopson M."/>
        </authorList>
    </citation>
    <scope>NUCLEOTIDE SEQUENCE</scope>
    <source>
        <strain evidence="1">MM415A03884</strain>
    </source>
</reference>
<protein>
    <submittedName>
        <fullName evidence="1">Uncharacterized protein</fullName>
    </submittedName>
</protein>
<accession>A0A6M3JK79</accession>
<sequence>MTELFLWARNPTCVRNHWDLPIGEPVRFVRQRRTDETDLEPGLRLYAVLSATVLAIKEEKHGKNWAKVKYPRVGRRKKK</sequence>
<evidence type="ECO:0000313" key="1">
    <source>
        <dbReference type="EMBL" id="QJA70230.1"/>
    </source>
</evidence>
<gene>
    <name evidence="1" type="ORF">MM415A03884_0003</name>
</gene>
<name>A0A6M3JK79_9ZZZZ</name>